<protein>
    <recommendedName>
        <fullName evidence="3">DoxX family protein</fullName>
    </recommendedName>
</protein>
<comment type="caution">
    <text evidence="1">The sequence shown here is derived from an EMBL/GenBank/DDBJ whole genome shotgun (WGS) entry which is preliminary data.</text>
</comment>
<evidence type="ECO:0000313" key="2">
    <source>
        <dbReference type="Proteomes" id="UP001209654"/>
    </source>
</evidence>
<dbReference type="Proteomes" id="UP001209654">
    <property type="component" value="Unassembled WGS sequence"/>
</dbReference>
<name>A0ABQ5MP34_9MICC</name>
<reference evidence="1 2" key="1">
    <citation type="journal article" date="2023" name="Int. J. Syst. Evol. Microbiol.">
        <title>Arthrobacter mangrovi sp. nov., an actinobacterium isolated from the rhizosphere of a mangrove.</title>
        <authorList>
            <person name="Hamada M."/>
            <person name="Saitou S."/>
            <person name="Enomoto N."/>
            <person name="Nanri K."/>
            <person name="Hidaka K."/>
            <person name="Miura T."/>
            <person name="Tamura T."/>
        </authorList>
    </citation>
    <scope>NUCLEOTIDE SEQUENCE [LARGE SCALE GENOMIC DNA]</scope>
    <source>
        <strain evidence="1 2">NBRC 112813</strain>
    </source>
</reference>
<gene>
    <name evidence="1" type="ORF">AHIS1636_01880</name>
</gene>
<organism evidence="1 2">
    <name type="scientific">Arthrobacter mangrovi</name>
    <dbReference type="NCBI Taxonomy" id="2966350"/>
    <lineage>
        <taxon>Bacteria</taxon>
        <taxon>Bacillati</taxon>
        <taxon>Actinomycetota</taxon>
        <taxon>Actinomycetes</taxon>
        <taxon>Micrococcales</taxon>
        <taxon>Micrococcaceae</taxon>
        <taxon>Arthrobacter</taxon>
    </lineage>
</organism>
<evidence type="ECO:0000313" key="1">
    <source>
        <dbReference type="EMBL" id="GLB65749.1"/>
    </source>
</evidence>
<dbReference type="EMBL" id="BRVS01000001">
    <property type="protein sequence ID" value="GLB65749.1"/>
    <property type="molecule type" value="Genomic_DNA"/>
</dbReference>
<accession>A0ABQ5MP34</accession>
<evidence type="ECO:0008006" key="3">
    <source>
        <dbReference type="Google" id="ProtNLM"/>
    </source>
</evidence>
<proteinExistence type="predicted"/>
<sequence length="141" mass="14839">MKLSHIPLRLATGGFILNSGLGKTDLDKESAAGIQAMAANIFPQVKQMEPEQFGKFVSYGEIAVGGMLLAPFIPSRLAGLALAVFSGSMVGMYLKTPGMTQEGSVRPTAEGTALAKDVWMLGIALSLILDRKKPRSSLSVG</sequence>
<keyword evidence="2" id="KW-1185">Reference proteome</keyword>
<dbReference type="RefSeq" id="WP_264793923.1">
    <property type="nucleotide sequence ID" value="NZ_BRVS01000001.1"/>
</dbReference>